<dbReference type="PANTHER" id="PTHR11941:SF133">
    <property type="entry name" value="1,2-EPOXYPHENYLACETYL-COA ISOMERASE"/>
    <property type="match status" value="1"/>
</dbReference>
<dbReference type="Gene3D" id="3.90.226.10">
    <property type="entry name" value="2-enoyl-CoA Hydratase, Chain A, domain 1"/>
    <property type="match status" value="1"/>
</dbReference>
<dbReference type="InterPro" id="IPR001753">
    <property type="entry name" value="Enoyl-CoA_hydra/iso"/>
</dbReference>
<organism evidence="1">
    <name type="scientific">marine metagenome</name>
    <dbReference type="NCBI Taxonomy" id="408172"/>
    <lineage>
        <taxon>unclassified sequences</taxon>
        <taxon>metagenomes</taxon>
        <taxon>ecological metagenomes</taxon>
    </lineage>
</organism>
<evidence type="ECO:0008006" key="2">
    <source>
        <dbReference type="Google" id="ProtNLM"/>
    </source>
</evidence>
<protein>
    <recommendedName>
        <fullName evidence="2">Enoyl-CoA hydratase</fullName>
    </recommendedName>
</protein>
<dbReference type="PANTHER" id="PTHR11941">
    <property type="entry name" value="ENOYL-COA HYDRATASE-RELATED"/>
    <property type="match status" value="1"/>
</dbReference>
<dbReference type="AlphaFoldDB" id="A0A382SVB3"/>
<dbReference type="CDD" id="cd06558">
    <property type="entry name" value="crotonase-like"/>
    <property type="match status" value="1"/>
</dbReference>
<reference evidence="1" key="1">
    <citation type="submission" date="2018-05" db="EMBL/GenBank/DDBJ databases">
        <authorList>
            <person name="Lanie J.A."/>
            <person name="Ng W.-L."/>
            <person name="Kazmierczak K.M."/>
            <person name="Andrzejewski T.M."/>
            <person name="Davidsen T.M."/>
            <person name="Wayne K.J."/>
            <person name="Tettelin H."/>
            <person name="Glass J.I."/>
            <person name="Rusch D."/>
            <person name="Podicherti R."/>
            <person name="Tsui H.-C.T."/>
            <person name="Winkler M.E."/>
        </authorList>
    </citation>
    <scope>NUCLEOTIDE SEQUENCE</scope>
</reference>
<evidence type="ECO:0000313" key="1">
    <source>
        <dbReference type="EMBL" id="SVD13859.1"/>
    </source>
</evidence>
<dbReference type="SUPFAM" id="SSF52096">
    <property type="entry name" value="ClpP/crotonase"/>
    <property type="match status" value="1"/>
</dbReference>
<dbReference type="InterPro" id="IPR029045">
    <property type="entry name" value="ClpP/crotonase-like_dom_sf"/>
</dbReference>
<feature type="non-terminal residue" evidence="1">
    <location>
        <position position="222"/>
    </location>
</feature>
<name>A0A382SVB3_9ZZZZ</name>
<dbReference type="Pfam" id="PF00378">
    <property type="entry name" value="ECH_1"/>
    <property type="match status" value="1"/>
</dbReference>
<sequence>MKYETLKFELARSVATITLHRPDVANAFNRQLADELLDAAERCSTNSEIRSVILTGEGRMFCAGGDVGFFADAGDAMDTHLQALTASLHTAIQRFQRMNAPLIIAVNGVAAGAGMSFVLTGDIVYAAESAKFTMAYTKIGLSPDCSGTFFLPRLVGLMKAKQLMLLNSLLTAAEAQELCIVTEVVADNELMQAARSCAEELAAGPTLAYGEVKRLLIDSFTN</sequence>
<accession>A0A382SVB3</accession>
<dbReference type="EMBL" id="UINC01131882">
    <property type="protein sequence ID" value="SVD13859.1"/>
    <property type="molecule type" value="Genomic_DNA"/>
</dbReference>
<gene>
    <name evidence="1" type="ORF">METZ01_LOCUS366713</name>
</gene>
<proteinExistence type="predicted"/>
<dbReference type="GO" id="GO:0006635">
    <property type="term" value="P:fatty acid beta-oxidation"/>
    <property type="evidence" value="ECO:0007669"/>
    <property type="project" value="TreeGrafter"/>
</dbReference>